<proteinExistence type="predicted"/>
<evidence type="ECO:0000313" key="1">
    <source>
        <dbReference type="EMBL" id="RIB18437.1"/>
    </source>
</evidence>
<dbReference type="EMBL" id="QKWP01000538">
    <property type="protein sequence ID" value="RIB18437.1"/>
    <property type="molecule type" value="Genomic_DNA"/>
</dbReference>
<comment type="caution">
    <text evidence="1">The sequence shown here is derived from an EMBL/GenBank/DDBJ whole genome shotgun (WGS) entry which is preliminary data.</text>
</comment>
<keyword evidence="2" id="KW-1185">Reference proteome</keyword>
<gene>
    <name evidence="1" type="ORF">C2G38_2085635</name>
</gene>
<dbReference type="AlphaFoldDB" id="A0A397VAU5"/>
<organism evidence="1 2">
    <name type="scientific">Gigaspora rosea</name>
    <dbReference type="NCBI Taxonomy" id="44941"/>
    <lineage>
        <taxon>Eukaryota</taxon>
        <taxon>Fungi</taxon>
        <taxon>Fungi incertae sedis</taxon>
        <taxon>Mucoromycota</taxon>
        <taxon>Glomeromycotina</taxon>
        <taxon>Glomeromycetes</taxon>
        <taxon>Diversisporales</taxon>
        <taxon>Gigasporaceae</taxon>
        <taxon>Gigaspora</taxon>
    </lineage>
</organism>
<dbReference type="Proteomes" id="UP000266673">
    <property type="component" value="Unassembled WGS sequence"/>
</dbReference>
<name>A0A397VAU5_9GLOM</name>
<protein>
    <submittedName>
        <fullName evidence="1">Uncharacterized protein</fullName>
    </submittedName>
</protein>
<reference evidence="1 2" key="1">
    <citation type="submission" date="2018-06" db="EMBL/GenBank/DDBJ databases">
        <title>Comparative genomics reveals the genomic features of Rhizophagus irregularis, R. cerebriforme, R. diaphanum and Gigaspora rosea, and their symbiotic lifestyle signature.</title>
        <authorList>
            <person name="Morin E."/>
            <person name="San Clemente H."/>
            <person name="Chen E.C.H."/>
            <person name="De La Providencia I."/>
            <person name="Hainaut M."/>
            <person name="Kuo A."/>
            <person name="Kohler A."/>
            <person name="Murat C."/>
            <person name="Tang N."/>
            <person name="Roy S."/>
            <person name="Loubradou J."/>
            <person name="Henrissat B."/>
            <person name="Grigoriev I.V."/>
            <person name="Corradi N."/>
            <person name="Roux C."/>
            <person name="Martin F.M."/>
        </authorList>
    </citation>
    <scope>NUCLEOTIDE SEQUENCE [LARGE SCALE GENOMIC DNA]</scope>
    <source>
        <strain evidence="1 2">DAOM 194757</strain>
    </source>
</reference>
<accession>A0A397VAU5</accession>
<sequence>FLYQANCIILVISHYLSNFLNAIVFYAHRLIHADKIIKSMNLNSLFYVRILR</sequence>
<evidence type="ECO:0000313" key="2">
    <source>
        <dbReference type="Proteomes" id="UP000266673"/>
    </source>
</evidence>
<feature type="non-terminal residue" evidence="1">
    <location>
        <position position="1"/>
    </location>
</feature>